<evidence type="ECO:0000313" key="2">
    <source>
        <dbReference type="Proteomes" id="UP000179860"/>
    </source>
</evidence>
<evidence type="ECO:0008006" key="3">
    <source>
        <dbReference type="Google" id="ProtNLM"/>
    </source>
</evidence>
<dbReference type="EMBL" id="CP017565">
    <property type="protein sequence ID" value="QXE07453.1"/>
    <property type="molecule type" value="Genomic_DNA"/>
</dbReference>
<sequence length="65" mass="7689">MHLHPAYRWFYRESLNGAAPKQATSSDNRHGRFLSSSVLHHTFEMALDCACHREEQRAEDSRWMQ</sequence>
<geneLocation type="plasmid" evidence="1 2">
    <name>pl2WSM5005</name>
</geneLocation>
<organism evidence="1 2">
    <name type="scientific">Paraburkholderia sprentiae WSM5005</name>
    <dbReference type="NCBI Taxonomy" id="754502"/>
    <lineage>
        <taxon>Bacteria</taxon>
        <taxon>Pseudomonadati</taxon>
        <taxon>Pseudomonadota</taxon>
        <taxon>Betaproteobacteria</taxon>
        <taxon>Burkholderiales</taxon>
        <taxon>Burkholderiaceae</taxon>
        <taxon>Paraburkholderia</taxon>
    </lineage>
</organism>
<gene>
    <name evidence="1" type="ORF">BJG93_36940</name>
</gene>
<keyword evidence="2" id="KW-1185">Reference proteome</keyword>
<protein>
    <recommendedName>
        <fullName evidence="3">Transposase</fullName>
    </recommendedName>
</protein>
<dbReference type="KEGG" id="pspw:BJG93_36940"/>
<name>A0A8F4KIV3_9BURK</name>
<dbReference type="OrthoDB" id="111180at2"/>
<reference evidence="1" key="1">
    <citation type="submission" date="2016-09" db="EMBL/GenBank/DDBJ databases">
        <title>The Complete Genome of Burkholderia sprentiae wsm5005.</title>
        <authorList>
            <person name="De Meyer S."/>
            <person name="Wang P."/>
            <person name="Terpolilli J."/>
        </authorList>
    </citation>
    <scope>NUCLEOTIDE SEQUENCE [LARGE SCALE GENOMIC DNA]</scope>
    <source>
        <strain evidence="1">WSM5005</strain>
    </source>
</reference>
<dbReference type="Proteomes" id="UP000179860">
    <property type="component" value="Plasmid pl2WSM5005"/>
</dbReference>
<dbReference type="AlphaFoldDB" id="A0A8F4KIV3"/>
<keyword evidence="1" id="KW-0614">Plasmid</keyword>
<proteinExistence type="predicted"/>
<accession>A0A8F4KIV3</accession>
<evidence type="ECO:0000313" key="1">
    <source>
        <dbReference type="EMBL" id="QXE07453.1"/>
    </source>
</evidence>